<dbReference type="Proteomes" id="UP000694005">
    <property type="component" value="Chromosome A07"/>
</dbReference>
<dbReference type="EMBL" id="LS974623">
    <property type="protein sequence ID" value="CAG7903739.1"/>
    <property type="molecule type" value="Genomic_DNA"/>
</dbReference>
<evidence type="ECO:0000313" key="2">
    <source>
        <dbReference type="Proteomes" id="UP000694005"/>
    </source>
</evidence>
<protein>
    <submittedName>
        <fullName evidence="1">Uncharacterized protein</fullName>
    </submittedName>
</protein>
<name>A0A8D9HUG7_BRACM</name>
<organism evidence="1 2">
    <name type="scientific">Brassica campestris</name>
    <name type="common">Field mustard</name>
    <dbReference type="NCBI Taxonomy" id="3711"/>
    <lineage>
        <taxon>Eukaryota</taxon>
        <taxon>Viridiplantae</taxon>
        <taxon>Streptophyta</taxon>
        <taxon>Embryophyta</taxon>
        <taxon>Tracheophyta</taxon>
        <taxon>Spermatophyta</taxon>
        <taxon>Magnoliopsida</taxon>
        <taxon>eudicotyledons</taxon>
        <taxon>Gunneridae</taxon>
        <taxon>Pentapetalae</taxon>
        <taxon>rosids</taxon>
        <taxon>malvids</taxon>
        <taxon>Brassicales</taxon>
        <taxon>Brassicaceae</taxon>
        <taxon>Brassiceae</taxon>
        <taxon>Brassica</taxon>
    </lineage>
</organism>
<accession>A0A8D9HUG7</accession>
<dbReference type="Gramene" id="A07p33830.2_BraZ1">
    <property type="protein sequence ID" value="A07p33830.2_BraZ1.CDS"/>
    <property type="gene ID" value="A07g33830.2_BraZ1"/>
</dbReference>
<evidence type="ECO:0000313" key="1">
    <source>
        <dbReference type="EMBL" id="CAG7903739.1"/>
    </source>
</evidence>
<proteinExistence type="predicted"/>
<sequence length="72" mass="8208">MVANHGDDYTHLMICERITFARYRHTVVVLEGRSIAVASSRSVNMYVGLLTLVSSGKYPMMLTYSCKLETRY</sequence>
<dbReference type="AlphaFoldDB" id="A0A8D9HUG7"/>
<reference evidence="1 2" key="1">
    <citation type="submission" date="2021-07" db="EMBL/GenBank/DDBJ databases">
        <authorList>
            <consortium name="Genoscope - CEA"/>
            <person name="William W."/>
        </authorList>
    </citation>
    <scope>NUCLEOTIDE SEQUENCE [LARGE SCALE GENOMIC DNA]</scope>
</reference>
<gene>
    <name evidence="1" type="ORF">BRAPAZ1V2_A07P33830.2</name>
</gene>